<dbReference type="PROSITE" id="PS51999">
    <property type="entry name" value="ZF_GRF"/>
    <property type="match status" value="1"/>
</dbReference>
<evidence type="ECO:0000256" key="4">
    <source>
        <dbReference type="PROSITE-ProRule" id="PRU01343"/>
    </source>
</evidence>
<comment type="caution">
    <text evidence="8">The sequence shown here is derived from an EMBL/GenBank/DDBJ whole genome shotgun (WGS) entry which is preliminary data.</text>
</comment>
<evidence type="ECO:0000256" key="1">
    <source>
        <dbReference type="ARBA" id="ARBA00022723"/>
    </source>
</evidence>
<accession>A0ABU6Q557</accession>
<evidence type="ECO:0000259" key="7">
    <source>
        <dbReference type="PROSITE" id="PS51999"/>
    </source>
</evidence>
<dbReference type="EMBL" id="JASCZI010000021">
    <property type="protein sequence ID" value="MED6106934.1"/>
    <property type="molecule type" value="Genomic_DNA"/>
</dbReference>
<reference evidence="8 9" key="1">
    <citation type="journal article" date="2023" name="Plants (Basel)">
        <title>Bridging the Gap: Combining Genomics and Transcriptomics Approaches to Understand Stylosanthes scabra, an Orphan Legume from the Brazilian Caatinga.</title>
        <authorList>
            <person name="Ferreira-Neto J.R.C."/>
            <person name="da Silva M.D."/>
            <person name="Binneck E."/>
            <person name="de Melo N.F."/>
            <person name="da Silva R.H."/>
            <person name="de Melo A.L.T.M."/>
            <person name="Pandolfi V."/>
            <person name="Bustamante F.O."/>
            <person name="Brasileiro-Vidal A.C."/>
            <person name="Benko-Iseppon A.M."/>
        </authorList>
    </citation>
    <scope>NUCLEOTIDE SEQUENCE [LARGE SCALE GENOMIC DNA]</scope>
    <source>
        <tissue evidence="8">Leaves</tissue>
    </source>
</reference>
<keyword evidence="1" id="KW-0479">Metal-binding</keyword>
<sequence length="150" mass="16927">MENEGAATSSRRSERSSSTQGVYVPTVGEDMDGVAPKCRCGVYAILYLSKTASNPNRLFFGCPLFNGRMPHCKSFLWLDEHTTKLGVGGAGKRGEEVEDVAEHFCRMEYERRFFELEKRVGAMEQRKKILYLCYVVGFSVVIIAACMYTR</sequence>
<keyword evidence="6" id="KW-0472">Membrane</keyword>
<keyword evidence="6" id="KW-0812">Transmembrane</keyword>
<protein>
    <recommendedName>
        <fullName evidence="7">GRF-type domain-containing protein</fullName>
    </recommendedName>
</protein>
<dbReference type="Proteomes" id="UP001341840">
    <property type="component" value="Unassembled WGS sequence"/>
</dbReference>
<keyword evidence="3" id="KW-0862">Zinc</keyword>
<gene>
    <name evidence="8" type="ORF">PIB30_009234</name>
</gene>
<evidence type="ECO:0000256" key="3">
    <source>
        <dbReference type="ARBA" id="ARBA00022833"/>
    </source>
</evidence>
<feature type="region of interest" description="Disordered" evidence="5">
    <location>
        <begin position="1"/>
        <end position="23"/>
    </location>
</feature>
<evidence type="ECO:0000256" key="2">
    <source>
        <dbReference type="ARBA" id="ARBA00022771"/>
    </source>
</evidence>
<evidence type="ECO:0000313" key="9">
    <source>
        <dbReference type="Proteomes" id="UP001341840"/>
    </source>
</evidence>
<organism evidence="8 9">
    <name type="scientific">Stylosanthes scabra</name>
    <dbReference type="NCBI Taxonomy" id="79078"/>
    <lineage>
        <taxon>Eukaryota</taxon>
        <taxon>Viridiplantae</taxon>
        <taxon>Streptophyta</taxon>
        <taxon>Embryophyta</taxon>
        <taxon>Tracheophyta</taxon>
        <taxon>Spermatophyta</taxon>
        <taxon>Magnoliopsida</taxon>
        <taxon>eudicotyledons</taxon>
        <taxon>Gunneridae</taxon>
        <taxon>Pentapetalae</taxon>
        <taxon>rosids</taxon>
        <taxon>fabids</taxon>
        <taxon>Fabales</taxon>
        <taxon>Fabaceae</taxon>
        <taxon>Papilionoideae</taxon>
        <taxon>50 kb inversion clade</taxon>
        <taxon>dalbergioids sensu lato</taxon>
        <taxon>Dalbergieae</taxon>
        <taxon>Pterocarpus clade</taxon>
        <taxon>Stylosanthes</taxon>
    </lineage>
</organism>
<keyword evidence="6" id="KW-1133">Transmembrane helix</keyword>
<proteinExistence type="predicted"/>
<evidence type="ECO:0000256" key="5">
    <source>
        <dbReference type="SAM" id="MobiDB-lite"/>
    </source>
</evidence>
<keyword evidence="2 4" id="KW-0863">Zinc-finger</keyword>
<feature type="domain" description="GRF-type" evidence="7">
    <location>
        <begin position="38"/>
        <end position="81"/>
    </location>
</feature>
<evidence type="ECO:0000313" key="8">
    <source>
        <dbReference type="EMBL" id="MED6106934.1"/>
    </source>
</evidence>
<feature type="transmembrane region" description="Helical" evidence="6">
    <location>
        <begin position="129"/>
        <end position="148"/>
    </location>
</feature>
<dbReference type="InterPro" id="IPR010666">
    <property type="entry name" value="Znf_GRF"/>
</dbReference>
<keyword evidence="9" id="KW-1185">Reference proteome</keyword>
<evidence type="ECO:0000256" key="6">
    <source>
        <dbReference type="SAM" id="Phobius"/>
    </source>
</evidence>
<name>A0ABU6Q557_9FABA</name>